<dbReference type="Proteomes" id="UP000326546">
    <property type="component" value="Chromosome"/>
</dbReference>
<keyword evidence="1" id="KW-0812">Transmembrane</keyword>
<organism evidence="2 3">
    <name type="scientific">Ornithinimicrobium pratense</name>
    <dbReference type="NCBI Taxonomy" id="2593973"/>
    <lineage>
        <taxon>Bacteria</taxon>
        <taxon>Bacillati</taxon>
        <taxon>Actinomycetota</taxon>
        <taxon>Actinomycetes</taxon>
        <taxon>Micrococcales</taxon>
        <taxon>Ornithinimicrobiaceae</taxon>
        <taxon>Ornithinimicrobium</taxon>
    </lineage>
</organism>
<keyword evidence="1" id="KW-0472">Membrane</keyword>
<dbReference type="OrthoDB" id="5193039at2"/>
<dbReference type="EMBL" id="CP044427">
    <property type="protein sequence ID" value="QFG70107.1"/>
    <property type="molecule type" value="Genomic_DNA"/>
</dbReference>
<evidence type="ECO:0000256" key="1">
    <source>
        <dbReference type="SAM" id="Phobius"/>
    </source>
</evidence>
<dbReference type="AlphaFoldDB" id="A0A5J6V9D7"/>
<feature type="transmembrane region" description="Helical" evidence="1">
    <location>
        <begin position="7"/>
        <end position="28"/>
    </location>
</feature>
<dbReference type="KEGG" id="serw:FY030_03005"/>
<proteinExistence type="predicted"/>
<evidence type="ECO:0000313" key="2">
    <source>
        <dbReference type="EMBL" id="QFG70107.1"/>
    </source>
</evidence>
<feature type="transmembrane region" description="Helical" evidence="1">
    <location>
        <begin position="34"/>
        <end position="54"/>
    </location>
</feature>
<sequence>MHGAYPAISVLSYLLAGPLTFGLMGWGVDQWLGTSFLLVVGLLGGMGLAFYVIWLRYGRA</sequence>
<accession>A0A5J6V9D7</accession>
<evidence type="ECO:0000313" key="3">
    <source>
        <dbReference type="Proteomes" id="UP000326546"/>
    </source>
</evidence>
<protein>
    <recommendedName>
        <fullName evidence="4">AtpZ/AtpI family protein</fullName>
    </recommendedName>
</protein>
<gene>
    <name evidence="2" type="ORF">FY030_03005</name>
</gene>
<name>A0A5J6V9D7_9MICO</name>
<reference evidence="2 3" key="1">
    <citation type="submission" date="2019-09" db="EMBL/GenBank/DDBJ databases">
        <title>Serinicoccus pratensis sp. nov., isolated from meadow soil.</title>
        <authorList>
            <person name="Zhang W."/>
        </authorList>
    </citation>
    <scope>NUCLEOTIDE SEQUENCE [LARGE SCALE GENOMIC DNA]</scope>
    <source>
        <strain evidence="2 3">W204</strain>
    </source>
</reference>
<keyword evidence="3" id="KW-1185">Reference proteome</keyword>
<evidence type="ECO:0008006" key="4">
    <source>
        <dbReference type="Google" id="ProtNLM"/>
    </source>
</evidence>
<keyword evidence="1" id="KW-1133">Transmembrane helix</keyword>